<sequence>MSVGAPFVRRALLVAAGANIGNRAERNAAGGHPRWWWAVVDAEEYLWPLGLRDWALFVGVEGDAAM</sequence>
<dbReference type="AlphaFoldDB" id="A0A2A6RKE3"/>
<keyword evidence="2" id="KW-1185">Reference proteome</keyword>
<name>A0A2A6RKE3_9CHLR</name>
<evidence type="ECO:0000313" key="1">
    <source>
        <dbReference type="EMBL" id="PDW03356.1"/>
    </source>
</evidence>
<organism evidence="1 2">
    <name type="scientific">Candidatus Viridilinea mediisalina</name>
    <dbReference type="NCBI Taxonomy" id="2024553"/>
    <lineage>
        <taxon>Bacteria</taxon>
        <taxon>Bacillati</taxon>
        <taxon>Chloroflexota</taxon>
        <taxon>Chloroflexia</taxon>
        <taxon>Chloroflexales</taxon>
        <taxon>Chloroflexineae</taxon>
        <taxon>Oscillochloridaceae</taxon>
        <taxon>Candidatus Viridilinea</taxon>
    </lineage>
</organism>
<dbReference type="Proteomes" id="UP000220527">
    <property type="component" value="Unassembled WGS sequence"/>
</dbReference>
<dbReference type="EMBL" id="NQWI01000032">
    <property type="protein sequence ID" value="PDW03356.1"/>
    <property type="molecule type" value="Genomic_DNA"/>
</dbReference>
<comment type="caution">
    <text evidence="1">The sequence shown here is derived from an EMBL/GenBank/DDBJ whole genome shotgun (WGS) entry which is preliminary data.</text>
</comment>
<proteinExistence type="predicted"/>
<accession>A0A2A6RKE3</accession>
<evidence type="ECO:0000313" key="2">
    <source>
        <dbReference type="Proteomes" id="UP000220527"/>
    </source>
</evidence>
<protein>
    <submittedName>
        <fullName evidence="1">Uncharacterized protein</fullName>
    </submittedName>
</protein>
<reference evidence="2" key="1">
    <citation type="submission" date="2017-08" db="EMBL/GenBank/DDBJ databases">
        <authorList>
            <person name="Grouzdev D.S."/>
            <person name="Gaisin V.A."/>
            <person name="Rysina M.S."/>
            <person name="Gorlenko V.M."/>
        </authorList>
    </citation>
    <scope>NUCLEOTIDE SEQUENCE [LARGE SCALE GENOMIC DNA]</scope>
    <source>
        <strain evidence="2">Kir15-3F</strain>
    </source>
</reference>
<gene>
    <name evidence="1" type="ORF">CJ255_09225</name>
</gene>